<protein>
    <submittedName>
        <fullName evidence="1">Inorganic pyrophosphatase</fullName>
    </submittedName>
</protein>
<proteinExistence type="predicted"/>
<keyword evidence="2" id="KW-1185">Reference proteome</keyword>
<sequence>MSAAGYSVRKIGAPNTTDFRAYIEKDGQPVSAFHDVPLWANEEKTVLNMVVEIPRWTNAKLEVGEQKQQALDCLRTELR</sequence>
<dbReference type="GO" id="GO:0000287">
    <property type="term" value="F:magnesium ion binding"/>
    <property type="evidence" value="ECO:0007669"/>
    <property type="project" value="InterPro"/>
</dbReference>
<dbReference type="VEuPathDB" id="FungiDB:AAP_01840"/>
<dbReference type="Gene3D" id="3.90.80.10">
    <property type="entry name" value="Inorganic pyrophosphatase"/>
    <property type="match status" value="1"/>
</dbReference>
<organism evidence="1 2">
    <name type="scientific">Ascosphaera apis ARSEF 7405</name>
    <dbReference type="NCBI Taxonomy" id="392613"/>
    <lineage>
        <taxon>Eukaryota</taxon>
        <taxon>Fungi</taxon>
        <taxon>Dikarya</taxon>
        <taxon>Ascomycota</taxon>
        <taxon>Pezizomycotina</taxon>
        <taxon>Eurotiomycetes</taxon>
        <taxon>Eurotiomycetidae</taxon>
        <taxon>Onygenales</taxon>
        <taxon>Ascosphaeraceae</taxon>
        <taxon>Ascosphaera</taxon>
    </lineage>
</organism>
<accession>A0A166P5P9</accession>
<comment type="caution">
    <text evidence="1">The sequence shown here is derived from an EMBL/GenBank/DDBJ whole genome shotgun (WGS) entry which is preliminary data.</text>
</comment>
<gene>
    <name evidence="1" type="ORF">AAP_01840</name>
</gene>
<reference evidence="1 2" key="1">
    <citation type="journal article" date="2016" name="Genome Biol. Evol.">
        <title>Divergent and convergent evolution of fungal pathogenicity.</title>
        <authorList>
            <person name="Shang Y."/>
            <person name="Xiao G."/>
            <person name="Zheng P."/>
            <person name="Cen K."/>
            <person name="Zhan S."/>
            <person name="Wang C."/>
        </authorList>
    </citation>
    <scope>NUCLEOTIDE SEQUENCE [LARGE SCALE GENOMIC DNA]</scope>
    <source>
        <strain evidence="1 2">ARSEF 7405</strain>
    </source>
</reference>
<dbReference type="InterPro" id="IPR036649">
    <property type="entry name" value="Pyrophosphatase_sf"/>
</dbReference>
<dbReference type="EMBL" id="AZGZ01000006">
    <property type="protein sequence ID" value="KZZ94540.1"/>
    <property type="molecule type" value="Genomic_DNA"/>
</dbReference>
<dbReference type="SUPFAM" id="SSF50324">
    <property type="entry name" value="Inorganic pyrophosphatase"/>
    <property type="match status" value="1"/>
</dbReference>
<dbReference type="GO" id="GO:0005737">
    <property type="term" value="C:cytoplasm"/>
    <property type="evidence" value="ECO:0007669"/>
    <property type="project" value="InterPro"/>
</dbReference>
<dbReference type="Proteomes" id="UP000242877">
    <property type="component" value="Unassembled WGS sequence"/>
</dbReference>
<dbReference type="GO" id="GO:0004427">
    <property type="term" value="F:inorganic diphosphate phosphatase activity"/>
    <property type="evidence" value="ECO:0007669"/>
    <property type="project" value="InterPro"/>
</dbReference>
<dbReference type="OrthoDB" id="1608002at2759"/>
<name>A0A166P5P9_9EURO</name>
<dbReference type="GO" id="GO:0006796">
    <property type="term" value="P:phosphate-containing compound metabolic process"/>
    <property type="evidence" value="ECO:0007669"/>
    <property type="project" value="InterPro"/>
</dbReference>
<evidence type="ECO:0000313" key="2">
    <source>
        <dbReference type="Proteomes" id="UP000242877"/>
    </source>
</evidence>
<dbReference type="AlphaFoldDB" id="A0A166P5P9"/>
<evidence type="ECO:0000313" key="1">
    <source>
        <dbReference type="EMBL" id="KZZ94540.1"/>
    </source>
</evidence>